<keyword evidence="8" id="KW-1185">Reference proteome</keyword>
<name>A0A927BU49_9BACL</name>
<keyword evidence="3" id="KW-0804">Transcription</keyword>
<keyword evidence="1" id="KW-0805">Transcription regulation</keyword>
<dbReference type="PRINTS" id="PR00032">
    <property type="entry name" value="HTHARAC"/>
</dbReference>
<gene>
    <name evidence="7" type="ORF">IDH44_10240</name>
</gene>
<feature type="modified residue" description="4-aspartylphosphate" evidence="4">
    <location>
        <position position="58"/>
    </location>
</feature>
<dbReference type="CDD" id="cd17536">
    <property type="entry name" value="REC_YesN-like"/>
    <property type="match status" value="1"/>
</dbReference>
<keyword evidence="2" id="KW-0238">DNA-binding</keyword>
<keyword evidence="4" id="KW-0597">Phosphoprotein</keyword>
<organism evidence="7 8">
    <name type="scientific">Paenibacillus sabuli</name>
    <dbReference type="NCBI Taxonomy" id="2772509"/>
    <lineage>
        <taxon>Bacteria</taxon>
        <taxon>Bacillati</taxon>
        <taxon>Bacillota</taxon>
        <taxon>Bacilli</taxon>
        <taxon>Bacillales</taxon>
        <taxon>Paenibacillaceae</taxon>
        <taxon>Paenibacillus</taxon>
    </lineage>
</organism>
<protein>
    <submittedName>
        <fullName evidence="7">Response regulator</fullName>
    </submittedName>
</protein>
<dbReference type="SUPFAM" id="SSF52172">
    <property type="entry name" value="CheY-like"/>
    <property type="match status" value="1"/>
</dbReference>
<dbReference type="InterPro" id="IPR018060">
    <property type="entry name" value="HTH_AraC"/>
</dbReference>
<dbReference type="InterPro" id="IPR009057">
    <property type="entry name" value="Homeodomain-like_sf"/>
</dbReference>
<sequence>MMRLFTLIIADDEPIIRDELQEALDWEELGFRIVGAAQDGEQALALTRRLQPDAALLDIKMPGMTGLEALAAIKRELPQTEVVLLSGYDEFGYAKQGLKEGAFDYVLKMEMFPELEETLRRLCSALELRRAERRRYDELLQLQSSHQFRSYLSGRLPDEQDQAAGRVYAIATVWLQQPEDLQRYMRQPCPIGISHIVHSTDTELHVLFRPEANPADLPQARIAYEAERLGAHLAQLAESRFAIGVGTVGTASAHVAVSYREALKAADYLRHTGGLGRILSYARWPQTSSEVQAAAAPQEDHAEAGLHADCTGWIYAGDARQLERWLRAHLAAACLSRSISLADMQALVMQMLMQFDKALQSSGEGTEYTERLDELRRCESLVDLQTLALDCVRERCALLHQRIGRQRHKSVAAVQAYIDEHFTANLRLEEVAQQFHYSAGHLSSRFKAYSGVSFSRYIIDKRITTACELLAGTALKIYEIANQVGYTDERHFSKLFTQLKGIGPREYRGRHKKQPIQSDESTLFS</sequence>
<evidence type="ECO:0000256" key="3">
    <source>
        <dbReference type="ARBA" id="ARBA00023163"/>
    </source>
</evidence>
<evidence type="ECO:0000259" key="6">
    <source>
        <dbReference type="PROSITE" id="PS50110"/>
    </source>
</evidence>
<evidence type="ECO:0000259" key="5">
    <source>
        <dbReference type="PROSITE" id="PS01124"/>
    </source>
</evidence>
<dbReference type="Pfam" id="PF00072">
    <property type="entry name" value="Response_reg"/>
    <property type="match status" value="1"/>
</dbReference>
<evidence type="ECO:0000256" key="2">
    <source>
        <dbReference type="ARBA" id="ARBA00023125"/>
    </source>
</evidence>
<dbReference type="SMART" id="SM00448">
    <property type="entry name" value="REC"/>
    <property type="match status" value="1"/>
</dbReference>
<dbReference type="PANTHER" id="PTHR43280">
    <property type="entry name" value="ARAC-FAMILY TRANSCRIPTIONAL REGULATOR"/>
    <property type="match status" value="1"/>
</dbReference>
<dbReference type="Gene3D" id="1.10.10.60">
    <property type="entry name" value="Homeodomain-like"/>
    <property type="match status" value="2"/>
</dbReference>
<proteinExistence type="predicted"/>
<dbReference type="PANTHER" id="PTHR43280:SF27">
    <property type="entry name" value="TRANSCRIPTIONAL REGULATOR MTLR"/>
    <property type="match status" value="1"/>
</dbReference>
<dbReference type="InterPro" id="IPR001789">
    <property type="entry name" value="Sig_transdc_resp-reg_receiver"/>
</dbReference>
<dbReference type="GO" id="GO:0003700">
    <property type="term" value="F:DNA-binding transcription factor activity"/>
    <property type="evidence" value="ECO:0007669"/>
    <property type="project" value="InterPro"/>
</dbReference>
<evidence type="ECO:0000313" key="7">
    <source>
        <dbReference type="EMBL" id="MBD2845569.1"/>
    </source>
</evidence>
<dbReference type="PROSITE" id="PS01124">
    <property type="entry name" value="HTH_ARAC_FAMILY_2"/>
    <property type="match status" value="1"/>
</dbReference>
<dbReference type="EMBL" id="JACXIZ010000016">
    <property type="protein sequence ID" value="MBD2845569.1"/>
    <property type="molecule type" value="Genomic_DNA"/>
</dbReference>
<dbReference type="SUPFAM" id="SSF46689">
    <property type="entry name" value="Homeodomain-like"/>
    <property type="match status" value="2"/>
</dbReference>
<dbReference type="PROSITE" id="PS50110">
    <property type="entry name" value="RESPONSE_REGULATORY"/>
    <property type="match status" value="1"/>
</dbReference>
<reference evidence="7" key="1">
    <citation type="submission" date="2020-09" db="EMBL/GenBank/DDBJ databases">
        <title>A novel bacterium of genus Paenibacillus, isolated from South China Sea.</title>
        <authorList>
            <person name="Huang H."/>
            <person name="Mo K."/>
            <person name="Hu Y."/>
        </authorList>
    </citation>
    <scope>NUCLEOTIDE SEQUENCE</scope>
    <source>
        <strain evidence="7">IB182496</strain>
    </source>
</reference>
<evidence type="ECO:0000313" key="8">
    <source>
        <dbReference type="Proteomes" id="UP000621560"/>
    </source>
</evidence>
<dbReference type="RefSeq" id="WP_190917270.1">
    <property type="nucleotide sequence ID" value="NZ_JACXIZ010000016.1"/>
</dbReference>
<dbReference type="AlphaFoldDB" id="A0A927BU49"/>
<feature type="domain" description="Response regulatory" evidence="6">
    <location>
        <begin position="6"/>
        <end position="123"/>
    </location>
</feature>
<dbReference type="Pfam" id="PF12833">
    <property type="entry name" value="HTH_18"/>
    <property type="match status" value="1"/>
</dbReference>
<comment type="caution">
    <text evidence="7">The sequence shown here is derived from an EMBL/GenBank/DDBJ whole genome shotgun (WGS) entry which is preliminary data.</text>
</comment>
<dbReference type="Gene3D" id="3.40.50.2300">
    <property type="match status" value="1"/>
</dbReference>
<evidence type="ECO:0000256" key="1">
    <source>
        <dbReference type="ARBA" id="ARBA00023015"/>
    </source>
</evidence>
<evidence type="ECO:0000256" key="4">
    <source>
        <dbReference type="PROSITE-ProRule" id="PRU00169"/>
    </source>
</evidence>
<dbReference type="SMART" id="SM00342">
    <property type="entry name" value="HTH_ARAC"/>
    <property type="match status" value="1"/>
</dbReference>
<dbReference type="InterPro" id="IPR011006">
    <property type="entry name" value="CheY-like_superfamily"/>
</dbReference>
<dbReference type="Pfam" id="PF17853">
    <property type="entry name" value="GGDEF_2"/>
    <property type="match status" value="1"/>
</dbReference>
<feature type="domain" description="HTH araC/xylS-type" evidence="5">
    <location>
        <begin position="412"/>
        <end position="510"/>
    </location>
</feature>
<dbReference type="GO" id="GO:0043565">
    <property type="term" value="F:sequence-specific DNA binding"/>
    <property type="evidence" value="ECO:0007669"/>
    <property type="project" value="InterPro"/>
</dbReference>
<accession>A0A927BU49</accession>
<dbReference type="InterPro" id="IPR020449">
    <property type="entry name" value="Tscrpt_reg_AraC-type_HTH"/>
</dbReference>
<dbReference type="InterPro" id="IPR041522">
    <property type="entry name" value="CdaR_GGDEF"/>
</dbReference>
<dbReference type="Proteomes" id="UP000621560">
    <property type="component" value="Unassembled WGS sequence"/>
</dbReference>
<dbReference type="GO" id="GO:0000160">
    <property type="term" value="P:phosphorelay signal transduction system"/>
    <property type="evidence" value="ECO:0007669"/>
    <property type="project" value="InterPro"/>
</dbReference>